<keyword evidence="5 7" id="KW-0408">Iron</keyword>
<dbReference type="InterPro" id="IPR050121">
    <property type="entry name" value="Cytochrome_P450_monoxygenase"/>
</dbReference>
<keyword evidence="8" id="KW-0503">Monooxygenase</keyword>
<dbReference type="InterPro" id="IPR017972">
    <property type="entry name" value="Cyt_P450_CS"/>
</dbReference>
<dbReference type="PANTHER" id="PTHR24305:SF166">
    <property type="entry name" value="CYTOCHROME P450 12A4, MITOCHONDRIAL-RELATED"/>
    <property type="match status" value="1"/>
</dbReference>
<dbReference type="GO" id="GO:0020037">
    <property type="term" value="F:heme binding"/>
    <property type="evidence" value="ECO:0007669"/>
    <property type="project" value="InterPro"/>
</dbReference>
<dbReference type="Pfam" id="PF00067">
    <property type="entry name" value="p450"/>
    <property type="match status" value="1"/>
</dbReference>
<evidence type="ECO:0000256" key="3">
    <source>
        <dbReference type="ARBA" id="ARBA00022714"/>
    </source>
</evidence>
<keyword evidence="6" id="KW-0411">Iron-sulfur</keyword>
<dbReference type="InterPro" id="IPR036396">
    <property type="entry name" value="Cyt_P450_sf"/>
</dbReference>
<evidence type="ECO:0000256" key="6">
    <source>
        <dbReference type="ARBA" id="ARBA00023014"/>
    </source>
</evidence>
<sequence>MFKTVAQFSELPPETPVHVVMEGIDLVLLRVGDEVALFESRCPHQGAMLHESAVNDGHIVCRAHGWAFDGVSGRCRHKPAVSLRAIPVRVTEGAVLADEDAVRALVLERRAGSATSADAAAARDEPAPMAIDDLPGPKGLPVIGNAHQIDPERLHVVMEDWQRRHGSFFKFKIMGQTAIAVAKPHLIRMVLRERPHNFRRIDTIEAVFEEMGAQGLFSVEGGVWKRQRKVVAQALNARQIRAFFPKLQEITGRLMRRWDRAAEQGGPVDVQADLMRYTVDVTSNLSFNYDMNTIEKEGDVIQQRLEYVFPMISRRVNSAFPYWRYFKLRRDRELDEALRELKVTIDDIIGLSRERLRRDGAESGPRNVIEAMLLIRDEQGALSNEDIFGNVFSLLIAGEDTTANTMVWILHFLSRRPDVFARLRQEADEVLGDNDILPDIETAGRLVYHDAVINEALRLKPVASVWPMGACADVVMDGVAVPAGTPVFLLTRVPTLLDPDGAPALEFDPERWLAKDRHAAHFDNVMVPFGAGPRLCPGRSLALLEIRAVMSMIARRLDLVPDPDGPPVGERFAFTLIPTHVRLIFSGRKAAAPVRADHEETV</sequence>
<dbReference type="EMBL" id="BSFK01000010">
    <property type="protein sequence ID" value="GLK76854.1"/>
    <property type="molecule type" value="Genomic_DNA"/>
</dbReference>
<comment type="similarity">
    <text evidence="2 8">Belongs to the cytochrome P450 family.</text>
</comment>
<evidence type="ECO:0000313" key="10">
    <source>
        <dbReference type="EMBL" id="GLK76854.1"/>
    </source>
</evidence>
<name>A0A9W6N3B8_9HYPH</name>
<keyword evidence="3" id="KW-0001">2Fe-2S</keyword>
<evidence type="ECO:0000256" key="7">
    <source>
        <dbReference type="PIRSR" id="PIRSR602401-1"/>
    </source>
</evidence>
<feature type="domain" description="Rieske" evidence="9">
    <location>
        <begin position="3"/>
        <end position="97"/>
    </location>
</feature>
<dbReference type="InterPro" id="IPR036922">
    <property type="entry name" value="Rieske_2Fe-2S_sf"/>
</dbReference>
<dbReference type="InterPro" id="IPR002401">
    <property type="entry name" value="Cyt_P450_E_grp-I"/>
</dbReference>
<comment type="cofactor">
    <cofactor evidence="1 7">
        <name>heme</name>
        <dbReference type="ChEBI" id="CHEBI:30413"/>
    </cofactor>
</comment>
<dbReference type="PROSITE" id="PS00086">
    <property type="entry name" value="CYTOCHROME_P450"/>
    <property type="match status" value="1"/>
</dbReference>
<evidence type="ECO:0000259" key="9">
    <source>
        <dbReference type="PROSITE" id="PS51296"/>
    </source>
</evidence>
<reference evidence="10" key="1">
    <citation type="journal article" date="2014" name="Int. J. Syst. Evol. Microbiol.">
        <title>Complete genome sequence of Corynebacterium casei LMG S-19264T (=DSM 44701T), isolated from a smear-ripened cheese.</title>
        <authorList>
            <consortium name="US DOE Joint Genome Institute (JGI-PGF)"/>
            <person name="Walter F."/>
            <person name="Albersmeier A."/>
            <person name="Kalinowski J."/>
            <person name="Ruckert C."/>
        </authorList>
    </citation>
    <scope>NUCLEOTIDE SEQUENCE</scope>
    <source>
        <strain evidence="10">VKM B-2555</strain>
    </source>
</reference>
<evidence type="ECO:0000256" key="1">
    <source>
        <dbReference type="ARBA" id="ARBA00001971"/>
    </source>
</evidence>
<evidence type="ECO:0000256" key="2">
    <source>
        <dbReference type="ARBA" id="ARBA00010617"/>
    </source>
</evidence>
<dbReference type="Gene3D" id="1.10.630.10">
    <property type="entry name" value="Cytochrome P450"/>
    <property type="match status" value="1"/>
</dbReference>
<dbReference type="RefSeq" id="WP_271204710.1">
    <property type="nucleotide sequence ID" value="NZ_BSFK01000010.1"/>
</dbReference>
<evidence type="ECO:0000256" key="8">
    <source>
        <dbReference type="RuleBase" id="RU000461"/>
    </source>
</evidence>
<keyword evidence="7 8" id="KW-0349">Heme</keyword>
<dbReference type="Gene3D" id="2.102.10.10">
    <property type="entry name" value="Rieske [2Fe-2S] iron-sulphur domain"/>
    <property type="match status" value="1"/>
</dbReference>
<dbReference type="PROSITE" id="PS51296">
    <property type="entry name" value="RIESKE"/>
    <property type="match status" value="1"/>
</dbReference>
<proteinExistence type="inferred from homology"/>
<dbReference type="CDD" id="cd03467">
    <property type="entry name" value="Rieske"/>
    <property type="match status" value="1"/>
</dbReference>
<dbReference type="Proteomes" id="UP001143364">
    <property type="component" value="Unassembled WGS sequence"/>
</dbReference>
<dbReference type="CDD" id="cd11083">
    <property type="entry name" value="CYP_unk"/>
    <property type="match status" value="1"/>
</dbReference>
<evidence type="ECO:0000256" key="4">
    <source>
        <dbReference type="ARBA" id="ARBA00022723"/>
    </source>
</evidence>
<reference evidence="10" key="2">
    <citation type="submission" date="2023-01" db="EMBL/GenBank/DDBJ databases">
        <authorList>
            <person name="Sun Q."/>
            <person name="Evtushenko L."/>
        </authorList>
    </citation>
    <scope>NUCLEOTIDE SEQUENCE</scope>
    <source>
        <strain evidence="10">VKM B-2555</strain>
    </source>
</reference>
<dbReference type="GO" id="GO:0004497">
    <property type="term" value="F:monooxygenase activity"/>
    <property type="evidence" value="ECO:0007669"/>
    <property type="project" value="UniProtKB-KW"/>
</dbReference>
<keyword evidence="4 7" id="KW-0479">Metal-binding</keyword>
<dbReference type="Pfam" id="PF00355">
    <property type="entry name" value="Rieske"/>
    <property type="match status" value="1"/>
</dbReference>
<dbReference type="GO" id="GO:0016705">
    <property type="term" value="F:oxidoreductase activity, acting on paired donors, with incorporation or reduction of molecular oxygen"/>
    <property type="evidence" value="ECO:0007669"/>
    <property type="project" value="InterPro"/>
</dbReference>
<dbReference type="InterPro" id="IPR001128">
    <property type="entry name" value="Cyt_P450"/>
</dbReference>
<protein>
    <recommendedName>
        <fullName evidence="9">Rieske domain-containing protein</fullName>
    </recommendedName>
</protein>
<dbReference type="SUPFAM" id="SSF48264">
    <property type="entry name" value="Cytochrome P450"/>
    <property type="match status" value="1"/>
</dbReference>
<evidence type="ECO:0000313" key="11">
    <source>
        <dbReference type="Proteomes" id="UP001143364"/>
    </source>
</evidence>
<feature type="binding site" description="axial binding residue" evidence="7">
    <location>
        <position position="536"/>
    </location>
    <ligand>
        <name>heme</name>
        <dbReference type="ChEBI" id="CHEBI:30413"/>
    </ligand>
    <ligandPart>
        <name>Fe</name>
        <dbReference type="ChEBI" id="CHEBI:18248"/>
    </ligandPart>
</feature>
<dbReference type="AlphaFoldDB" id="A0A9W6N3B8"/>
<dbReference type="PRINTS" id="PR00463">
    <property type="entry name" value="EP450I"/>
</dbReference>
<evidence type="ECO:0000256" key="5">
    <source>
        <dbReference type="ARBA" id="ARBA00023004"/>
    </source>
</evidence>
<organism evidence="10 11">
    <name type="scientific">Methylopila jiangsuensis</name>
    <dbReference type="NCBI Taxonomy" id="586230"/>
    <lineage>
        <taxon>Bacteria</taxon>
        <taxon>Pseudomonadati</taxon>
        <taxon>Pseudomonadota</taxon>
        <taxon>Alphaproteobacteria</taxon>
        <taxon>Hyphomicrobiales</taxon>
        <taxon>Methylopilaceae</taxon>
        <taxon>Methylopila</taxon>
    </lineage>
</organism>
<accession>A0A9W6N3B8</accession>
<gene>
    <name evidence="10" type="ORF">GCM10008171_21080</name>
</gene>
<dbReference type="SUPFAM" id="SSF50022">
    <property type="entry name" value="ISP domain"/>
    <property type="match status" value="1"/>
</dbReference>
<keyword evidence="8" id="KW-0560">Oxidoreductase</keyword>
<dbReference type="GO" id="GO:0051537">
    <property type="term" value="F:2 iron, 2 sulfur cluster binding"/>
    <property type="evidence" value="ECO:0007669"/>
    <property type="project" value="UniProtKB-KW"/>
</dbReference>
<dbReference type="PRINTS" id="PR00385">
    <property type="entry name" value="P450"/>
</dbReference>
<dbReference type="InterPro" id="IPR017941">
    <property type="entry name" value="Rieske_2Fe-2S"/>
</dbReference>
<dbReference type="PANTHER" id="PTHR24305">
    <property type="entry name" value="CYTOCHROME P450"/>
    <property type="match status" value="1"/>
</dbReference>
<dbReference type="GO" id="GO:0005506">
    <property type="term" value="F:iron ion binding"/>
    <property type="evidence" value="ECO:0007669"/>
    <property type="project" value="InterPro"/>
</dbReference>
<keyword evidence="11" id="KW-1185">Reference proteome</keyword>
<comment type="caution">
    <text evidence="10">The sequence shown here is derived from an EMBL/GenBank/DDBJ whole genome shotgun (WGS) entry which is preliminary data.</text>
</comment>